<evidence type="ECO:0000313" key="3">
    <source>
        <dbReference type="Proteomes" id="UP000186104"/>
    </source>
</evidence>
<dbReference type="KEGG" id="dtm:BJL86_1582"/>
<protein>
    <recommendedName>
        <fullName evidence="4">DUF3995 domain-containing protein</fullName>
    </recommendedName>
</protein>
<feature type="transmembrane region" description="Helical" evidence="1">
    <location>
        <begin position="81"/>
        <end position="101"/>
    </location>
</feature>
<evidence type="ECO:0000256" key="1">
    <source>
        <dbReference type="SAM" id="Phobius"/>
    </source>
</evidence>
<keyword evidence="3" id="KW-1185">Reference proteome</keyword>
<dbReference type="Proteomes" id="UP000186104">
    <property type="component" value="Chromosome"/>
</dbReference>
<keyword evidence="1" id="KW-0472">Membrane</keyword>
<dbReference type="Pfam" id="PF13160">
    <property type="entry name" value="DUF3995"/>
    <property type="match status" value="1"/>
</dbReference>
<feature type="transmembrane region" description="Helical" evidence="1">
    <location>
        <begin position="39"/>
        <end position="57"/>
    </location>
</feature>
<feature type="transmembrane region" description="Helical" evidence="1">
    <location>
        <begin position="113"/>
        <end position="136"/>
    </location>
</feature>
<dbReference type="STRING" id="499555.BJL86_1582"/>
<evidence type="ECO:0008006" key="4">
    <source>
        <dbReference type="Google" id="ProtNLM"/>
    </source>
</evidence>
<accession>A0A173LKV9</accession>
<proteinExistence type="predicted"/>
<organism evidence="2 3">
    <name type="scientific">Dietzia timorensis</name>
    <dbReference type="NCBI Taxonomy" id="499555"/>
    <lineage>
        <taxon>Bacteria</taxon>
        <taxon>Bacillati</taxon>
        <taxon>Actinomycetota</taxon>
        <taxon>Actinomycetes</taxon>
        <taxon>Mycobacteriales</taxon>
        <taxon>Dietziaceae</taxon>
        <taxon>Dietzia</taxon>
    </lineage>
</organism>
<keyword evidence="1" id="KW-0812">Transmembrane</keyword>
<dbReference type="EMBL" id="CP015961">
    <property type="protein sequence ID" value="ANI92359.1"/>
    <property type="molecule type" value="Genomic_DNA"/>
</dbReference>
<dbReference type="InterPro" id="IPR025058">
    <property type="entry name" value="DUF3995"/>
</dbReference>
<gene>
    <name evidence="2" type="ORF">BJL86_1582</name>
</gene>
<dbReference type="AlphaFoldDB" id="A0A173LKV9"/>
<evidence type="ECO:0000313" key="2">
    <source>
        <dbReference type="EMBL" id="ANI92359.1"/>
    </source>
</evidence>
<feature type="transmembrane region" description="Helical" evidence="1">
    <location>
        <begin position="148"/>
        <end position="171"/>
    </location>
</feature>
<name>A0A173LKV9_9ACTN</name>
<reference evidence="2 3" key="1">
    <citation type="submission" date="2016-06" db="EMBL/GenBank/DDBJ databases">
        <title>Complete genome sequence of a saline-alkali tolerant type strain Dietzia timorensis ID05-A0528T.</title>
        <authorList>
            <person name="Wu X."/>
        </authorList>
    </citation>
    <scope>NUCLEOTIDE SEQUENCE [LARGE SCALE GENOMIC DNA]</scope>
    <source>
        <strain evidence="2 3">ID05-A0528</strain>
    </source>
</reference>
<keyword evidence="1" id="KW-1133">Transmembrane helix</keyword>
<sequence length="179" mass="18978">MCTPEPSGNIASMTIQNVGADGGTAPKPVNAARGGAPSLLIATFVGLVHAGVTFYWASGGQFLLSTVSDRATSIFDGNEQWLYPVGAIKALFALLPLLYLLMRRKLKKARVVLGIGALVLILWGGINTVTANLNFFGVLESGVGGNELIGHAFVWDPLFFVWGMAVVVFLVSTRKLKDA</sequence>